<keyword evidence="8 10" id="KW-0717">Septation</keyword>
<evidence type="ECO:0000256" key="4">
    <source>
        <dbReference type="ARBA" id="ARBA00022723"/>
    </source>
</evidence>
<dbReference type="PANTHER" id="PTHR11649:SF13">
    <property type="entry name" value="ENGB-TYPE G DOMAIN-CONTAINING PROTEIN"/>
    <property type="match status" value="1"/>
</dbReference>
<dbReference type="Pfam" id="PF01926">
    <property type="entry name" value="MMR_HSR1"/>
    <property type="match status" value="1"/>
</dbReference>
<evidence type="ECO:0000256" key="10">
    <source>
        <dbReference type="HAMAP-Rule" id="MF_00321"/>
    </source>
</evidence>
<comment type="caution">
    <text evidence="12">The sequence shown here is derived from an EMBL/GenBank/DDBJ whole genome shotgun (WGS) entry which is preliminary data.</text>
</comment>
<gene>
    <name evidence="10 12" type="primary">engB</name>
    <name evidence="12" type="ORF">XYCOK13_30290</name>
</gene>
<dbReference type="NCBIfam" id="TIGR03598">
    <property type="entry name" value="GTPase_YsxC"/>
    <property type="match status" value="1"/>
</dbReference>
<reference evidence="12" key="1">
    <citation type="submission" date="2021-04" db="EMBL/GenBank/DDBJ databases">
        <title>Draft genome sequence of Xylanibacillus composti strain K13.</title>
        <authorList>
            <person name="Uke A."/>
            <person name="Chhe C."/>
            <person name="Baramee S."/>
            <person name="Kosugi A."/>
        </authorList>
    </citation>
    <scope>NUCLEOTIDE SEQUENCE</scope>
    <source>
        <strain evidence="12">K13</strain>
    </source>
</reference>
<feature type="domain" description="EngB-type G" evidence="11">
    <location>
        <begin position="22"/>
        <end position="195"/>
    </location>
</feature>
<dbReference type="GO" id="GO:0046872">
    <property type="term" value="F:metal ion binding"/>
    <property type="evidence" value="ECO:0007669"/>
    <property type="project" value="UniProtKB-KW"/>
</dbReference>
<keyword evidence="13" id="KW-1185">Reference proteome</keyword>
<dbReference type="InterPro" id="IPR027417">
    <property type="entry name" value="P-loop_NTPase"/>
</dbReference>
<dbReference type="FunFam" id="3.40.50.300:FF:000098">
    <property type="entry name" value="Probable GTP-binding protein EngB"/>
    <property type="match status" value="1"/>
</dbReference>
<evidence type="ECO:0000259" key="11">
    <source>
        <dbReference type="PROSITE" id="PS51706"/>
    </source>
</evidence>
<evidence type="ECO:0000313" key="13">
    <source>
        <dbReference type="Proteomes" id="UP000677918"/>
    </source>
</evidence>
<comment type="function">
    <text evidence="10">Necessary for normal cell division and for the maintenance of normal septation.</text>
</comment>
<keyword evidence="7 10" id="KW-0342">GTP-binding</keyword>
<dbReference type="AlphaFoldDB" id="A0A8J4M3K6"/>
<dbReference type="GO" id="GO:0000917">
    <property type="term" value="P:division septum assembly"/>
    <property type="evidence" value="ECO:0007669"/>
    <property type="project" value="UniProtKB-KW"/>
</dbReference>
<keyword evidence="5 10" id="KW-0547">Nucleotide-binding</keyword>
<comment type="cofactor">
    <cofactor evidence="1">
        <name>Mg(2+)</name>
        <dbReference type="ChEBI" id="CHEBI:18420"/>
    </cofactor>
</comment>
<dbReference type="PANTHER" id="PTHR11649">
    <property type="entry name" value="MSS1/TRME-RELATED GTP-BINDING PROTEIN"/>
    <property type="match status" value="1"/>
</dbReference>
<keyword evidence="3 10" id="KW-0132">Cell division</keyword>
<evidence type="ECO:0000256" key="1">
    <source>
        <dbReference type="ARBA" id="ARBA00001946"/>
    </source>
</evidence>
<comment type="similarity">
    <text evidence="2 10">Belongs to the TRAFAC class TrmE-Era-EngA-EngB-Septin-like GTPase superfamily. EngB GTPase family.</text>
</comment>
<accession>A0A8J4M3K6</accession>
<dbReference type="GO" id="GO:0005525">
    <property type="term" value="F:GTP binding"/>
    <property type="evidence" value="ECO:0007669"/>
    <property type="project" value="UniProtKB-UniRule"/>
</dbReference>
<keyword evidence="9 10" id="KW-0131">Cell cycle</keyword>
<dbReference type="CDD" id="cd01876">
    <property type="entry name" value="YihA_EngB"/>
    <property type="match status" value="1"/>
</dbReference>
<dbReference type="HAMAP" id="MF_00321">
    <property type="entry name" value="GTPase_EngB"/>
    <property type="match status" value="1"/>
</dbReference>
<keyword evidence="6" id="KW-0460">Magnesium</keyword>
<dbReference type="RefSeq" id="WP_213412969.1">
    <property type="nucleotide sequence ID" value="NZ_BOVK01000041.1"/>
</dbReference>
<dbReference type="SUPFAM" id="SSF52540">
    <property type="entry name" value="P-loop containing nucleoside triphosphate hydrolases"/>
    <property type="match status" value="1"/>
</dbReference>
<dbReference type="EMBL" id="BOVK01000041">
    <property type="protein sequence ID" value="GIQ70205.1"/>
    <property type="molecule type" value="Genomic_DNA"/>
</dbReference>
<evidence type="ECO:0000256" key="5">
    <source>
        <dbReference type="ARBA" id="ARBA00022741"/>
    </source>
</evidence>
<keyword evidence="4" id="KW-0479">Metal-binding</keyword>
<dbReference type="GO" id="GO:0005829">
    <property type="term" value="C:cytosol"/>
    <property type="evidence" value="ECO:0007669"/>
    <property type="project" value="TreeGrafter"/>
</dbReference>
<sequence>MKVTQAEFVISAAAPHQFPQDALPEIALAGRSNVGKSSLINRMLQRKSLARTSSQPGKTQTLNYYRINGQLYFVDFPGYGYAKVSKVQRKKWGELIEAYLREREPLRLVLLIVDLRHAPTEDDCLMYDWMQHYDIPCLVVATKADKLPRSKWQKHIRLAQQTLGMPEGQQPLLFSSESGLGREELWSYLVEAIHGGEPEFFDAKDDIT</sequence>
<dbReference type="InterPro" id="IPR030393">
    <property type="entry name" value="G_ENGB_dom"/>
</dbReference>
<dbReference type="Proteomes" id="UP000677918">
    <property type="component" value="Unassembled WGS sequence"/>
</dbReference>
<name>A0A8J4M3K6_9BACL</name>
<dbReference type="Gene3D" id="3.40.50.300">
    <property type="entry name" value="P-loop containing nucleotide triphosphate hydrolases"/>
    <property type="match status" value="1"/>
</dbReference>
<organism evidence="12 13">
    <name type="scientific">Xylanibacillus composti</name>
    <dbReference type="NCBI Taxonomy" id="1572762"/>
    <lineage>
        <taxon>Bacteria</taxon>
        <taxon>Bacillati</taxon>
        <taxon>Bacillota</taxon>
        <taxon>Bacilli</taxon>
        <taxon>Bacillales</taxon>
        <taxon>Paenibacillaceae</taxon>
        <taxon>Xylanibacillus</taxon>
    </lineage>
</organism>
<proteinExistence type="inferred from homology"/>
<evidence type="ECO:0000256" key="3">
    <source>
        <dbReference type="ARBA" id="ARBA00022618"/>
    </source>
</evidence>
<dbReference type="InterPro" id="IPR006073">
    <property type="entry name" value="GTP-bd"/>
</dbReference>
<evidence type="ECO:0000313" key="12">
    <source>
        <dbReference type="EMBL" id="GIQ70205.1"/>
    </source>
</evidence>
<evidence type="ECO:0000256" key="9">
    <source>
        <dbReference type="ARBA" id="ARBA00023306"/>
    </source>
</evidence>
<dbReference type="InterPro" id="IPR019987">
    <property type="entry name" value="GTP-bd_ribosome_bio_YsxC"/>
</dbReference>
<evidence type="ECO:0000256" key="2">
    <source>
        <dbReference type="ARBA" id="ARBA00009638"/>
    </source>
</evidence>
<evidence type="ECO:0000256" key="6">
    <source>
        <dbReference type="ARBA" id="ARBA00022842"/>
    </source>
</evidence>
<evidence type="ECO:0000256" key="8">
    <source>
        <dbReference type="ARBA" id="ARBA00023210"/>
    </source>
</evidence>
<evidence type="ECO:0000256" key="7">
    <source>
        <dbReference type="ARBA" id="ARBA00023134"/>
    </source>
</evidence>
<protein>
    <recommendedName>
        <fullName evidence="10">Probable GTP-binding protein EngB</fullName>
    </recommendedName>
</protein>
<dbReference type="PROSITE" id="PS51706">
    <property type="entry name" value="G_ENGB"/>
    <property type="match status" value="1"/>
</dbReference>